<comment type="caution">
    <text evidence="2">The sequence shown here is derived from an EMBL/GenBank/DDBJ whole genome shotgun (WGS) entry which is preliminary data.</text>
</comment>
<evidence type="ECO:0000313" key="3">
    <source>
        <dbReference type="Proteomes" id="UP000078486"/>
    </source>
</evidence>
<protein>
    <submittedName>
        <fullName evidence="2">Uncharacterized protein</fullName>
    </submittedName>
</protein>
<keyword evidence="3" id="KW-1185">Reference proteome</keyword>
<dbReference type="AlphaFoldDB" id="A0A178IE07"/>
<dbReference type="RefSeq" id="WP_145929078.1">
    <property type="nucleotide sequence ID" value="NZ_CP109796.1"/>
</dbReference>
<feature type="chain" id="PRO_5008088673" evidence="1">
    <location>
        <begin position="25"/>
        <end position="133"/>
    </location>
</feature>
<organism evidence="2 3">
    <name type="scientific">Termitidicoccus mucosus</name>
    <dbReference type="NCBI Taxonomy" id="1184151"/>
    <lineage>
        <taxon>Bacteria</taxon>
        <taxon>Pseudomonadati</taxon>
        <taxon>Verrucomicrobiota</taxon>
        <taxon>Opitutia</taxon>
        <taxon>Opitutales</taxon>
        <taxon>Opitutaceae</taxon>
        <taxon>Termitidicoccus</taxon>
    </lineage>
</organism>
<name>A0A178IE07_9BACT</name>
<reference evidence="2 3" key="1">
    <citation type="submission" date="2016-01" db="EMBL/GenBank/DDBJ databases">
        <title>High potential of lignocellulose degradation of a new Verrucomicrobia species.</title>
        <authorList>
            <person name="Wang Y."/>
            <person name="Shi Y."/>
            <person name="Qiu Z."/>
            <person name="Liu S."/>
            <person name="Yang H."/>
        </authorList>
    </citation>
    <scope>NUCLEOTIDE SEQUENCE [LARGE SCALE GENOMIC DNA]</scope>
    <source>
        <strain evidence="2 3">TSB47</strain>
    </source>
</reference>
<proteinExistence type="predicted"/>
<evidence type="ECO:0000256" key="1">
    <source>
        <dbReference type="SAM" id="SignalP"/>
    </source>
</evidence>
<evidence type="ECO:0000313" key="2">
    <source>
        <dbReference type="EMBL" id="OAM87266.1"/>
    </source>
</evidence>
<dbReference type="Proteomes" id="UP000078486">
    <property type="component" value="Unassembled WGS sequence"/>
</dbReference>
<dbReference type="EMBL" id="LRRQ01000175">
    <property type="protein sequence ID" value="OAM87266.1"/>
    <property type="molecule type" value="Genomic_DNA"/>
</dbReference>
<dbReference type="STRING" id="1184151.AW736_23710"/>
<feature type="signal peptide" evidence="1">
    <location>
        <begin position="1"/>
        <end position="24"/>
    </location>
</feature>
<sequence>MMNRPAIPRILGLFALLLAFSATAAAQEASGKLKENVAALQKRGFMSESDVNYWVENAAKGRQCDGGKVGELIVACVASKSKKVKTLDEACDYLESKKILGKTAYWKKYAVAGKSCEGAGTSVLIARLERLTR</sequence>
<keyword evidence="1" id="KW-0732">Signal</keyword>
<gene>
    <name evidence="2" type="ORF">AW736_23710</name>
</gene>
<accession>A0A178IE07</accession>